<name>A0A4S1DUR6_9FLAO</name>
<evidence type="ECO:0000259" key="4">
    <source>
        <dbReference type="Pfam" id="PF00206"/>
    </source>
</evidence>
<gene>
    <name evidence="3 6" type="primary">fumC</name>
    <name evidence="6" type="ORF">EM932_14945</name>
</gene>
<dbReference type="PROSITE" id="PS00163">
    <property type="entry name" value="FUMARATE_LYASES"/>
    <property type="match status" value="1"/>
</dbReference>
<evidence type="ECO:0000256" key="1">
    <source>
        <dbReference type="ARBA" id="ARBA00009084"/>
    </source>
</evidence>
<dbReference type="Pfam" id="PF00206">
    <property type="entry name" value="Lyase_1"/>
    <property type="match status" value="1"/>
</dbReference>
<dbReference type="GO" id="GO:0006106">
    <property type="term" value="P:fumarate metabolic process"/>
    <property type="evidence" value="ECO:0007669"/>
    <property type="project" value="InterPro"/>
</dbReference>
<dbReference type="CDD" id="cd01362">
    <property type="entry name" value="Fumarase_classII"/>
    <property type="match status" value="1"/>
</dbReference>
<dbReference type="PANTHER" id="PTHR11444:SF1">
    <property type="entry name" value="FUMARATE HYDRATASE, MITOCHONDRIAL"/>
    <property type="match status" value="1"/>
</dbReference>
<comment type="miscellaneous">
    <text evidence="3">There are 2 substrate-binding sites: the catalytic A site, and the non-catalytic B site that may play a role in the transfer of substrate or product between the active site and the solvent. Alternatively, the B site may bind allosteric effectors.</text>
</comment>
<sequence>MSYRIEKDTMGEVKVPADKLWGAQTERSRNNFKIGAPASMPLEIIYGFAYLKKAAAYTNCKLGVLSTEKRDLIANVCDEILKGKHDDQFPLVIWQTGSGTQSNMNVNEVIANRAHQIAGKVIGEGEKTIQPNDDVNKSQSSNDTFPTGMHIAAYKKVVETTIPGIKQLRDTLNKKSNDFKEVVKIGRTHLMDATPLTLGQELSGYVAQLDHGIKALENTLPHLSELALGGTAVGTGLNTPKGYSKLVAEYIAEFTDLPFVTAPNKFEALAAHDALVETHGALKQIAVSLNKIANDVRMMASGPRSGIGEIIIPANEPGSSIMPGKVNPTQCEALTMVCAQVMGNDVAISVGGLQGHYELNVFKPVMAANVLHSAQLIGDACVSFDLNCAVGIEPNNEVITKLLNNSLMLVTALNTKIGYYKAAEIANTAHKNGTTLKEEAVNLGYVTAEDYDNWVKPEDMVGSLK</sequence>
<feature type="domain" description="Fumarate lyase N-terminal" evidence="4">
    <location>
        <begin position="11"/>
        <end position="343"/>
    </location>
</feature>
<dbReference type="GO" id="GO:0004333">
    <property type="term" value="F:fumarate hydratase activity"/>
    <property type="evidence" value="ECO:0007669"/>
    <property type="project" value="UniProtKB-UniRule"/>
</dbReference>
<dbReference type="GO" id="GO:0006108">
    <property type="term" value="P:malate metabolic process"/>
    <property type="evidence" value="ECO:0007669"/>
    <property type="project" value="TreeGrafter"/>
</dbReference>
<comment type="subcellular location">
    <subcellularLocation>
        <location evidence="3">Cytoplasm</location>
    </subcellularLocation>
</comment>
<comment type="subunit">
    <text evidence="3">Homotetramer.</text>
</comment>
<feature type="active site" evidence="3">
    <location>
        <position position="319"/>
    </location>
</feature>
<dbReference type="InterPro" id="IPR022761">
    <property type="entry name" value="Fumarate_lyase_N"/>
</dbReference>
<dbReference type="Proteomes" id="UP000307602">
    <property type="component" value="Unassembled WGS sequence"/>
</dbReference>
<comment type="pathway">
    <text evidence="3">Carbohydrate metabolism; tricarboxylic acid cycle; (S)-malate from fumarate: step 1/1.</text>
</comment>
<dbReference type="SUPFAM" id="SSF48557">
    <property type="entry name" value="L-aspartase-like"/>
    <property type="match status" value="1"/>
</dbReference>
<protein>
    <recommendedName>
        <fullName evidence="3">Fumarate hydratase class II</fullName>
        <shortName evidence="3">Fumarase C</shortName>
        <ecNumber evidence="3">4.2.1.2</ecNumber>
    </recommendedName>
    <alternativeName>
        <fullName evidence="3">Aerobic fumarase</fullName>
    </alternativeName>
    <alternativeName>
        <fullName evidence="3">Iron-independent fumarase</fullName>
    </alternativeName>
</protein>
<feature type="binding site" evidence="3">
    <location>
        <begin position="325"/>
        <end position="327"/>
    </location>
    <ligand>
        <name>substrate</name>
    </ligand>
</feature>
<dbReference type="FunFam" id="1.10.40.30:FF:000002">
    <property type="entry name" value="Fumarate hydratase class II"/>
    <property type="match status" value="1"/>
</dbReference>
<dbReference type="UniPathway" id="UPA00223">
    <property type="reaction ID" value="UER01007"/>
</dbReference>
<dbReference type="InterPro" id="IPR020557">
    <property type="entry name" value="Fumarate_lyase_CS"/>
</dbReference>
<dbReference type="PANTHER" id="PTHR11444">
    <property type="entry name" value="ASPARTATEAMMONIA/ARGININOSUCCINATE/ADENYLOSUCCINATE LYASE"/>
    <property type="match status" value="1"/>
</dbReference>
<feature type="binding site" evidence="3">
    <location>
        <begin position="98"/>
        <end position="100"/>
    </location>
    <ligand>
        <name>substrate</name>
    </ligand>
</feature>
<evidence type="ECO:0000256" key="2">
    <source>
        <dbReference type="ARBA" id="ARBA00023239"/>
    </source>
</evidence>
<dbReference type="InterPro" id="IPR005677">
    <property type="entry name" value="Fum_hydII"/>
</dbReference>
<feature type="domain" description="Fumarase C C-terminal" evidence="5">
    <location>
        <begin position="409"/>
        <end position="461"/>
    </location>
</feature>
<comment type="caution">
    <text evidence="3">Lacks conserved residue(s) required for the propagation of feature annotation.</text>
</comment>
<reference evidence="6 7" key="1">
    <citation type="submission" date="2019-04" db="EMBL/GenBank/DDBJ databases">
        <authorList>
            <person name="Liu A."/>
        </authorList>
    </citation>
    <scope>NUCLEOTIDE SEQUENCE [LARGE SCALE GENOMIC DNA]</scope>
    <source>
        <strain evidence="6 7">RZ03</strain>
    </source>
</reference>
<dbReference type="Gene3D" id="1.20.200.10">
    <property type="entry name" value="Fumarase/aspartase (Central domain)"/>
    <property type="match status" value="1"/>
</dbReference>
<dbReference type="RefSeq" id="WP_135878003.1">
    <property type="nucleotide sequence ID" value="NZ_SRSO01000022.1"/>
</dbReference>
<comment type="caution">
    <text evidence="6">The sequence shown here is derived from an EMBL/GenBank/DDBJ whole genome shotgun (WGS) entry which is preliminary data.</text>
</comment>
<dbReference type="FunFam" id="1.10.275.10:FF:000001">
    <property type="entry name" value="Fumarate hydratase, mitochondrial"/>
    <property type="match status" value="1"/>
</dbReference>
<proteinExistence type="inferred from homology"/>
<dbReference type="NCBIfam" id="NF008909">
    <property type="entry name" value="PRK12273.1"/>
    <property type="match status" value="1"/>
</dbReference>
<accession>A0A4S1DUR6</accession>
<feature type="binding site" evidence="3">
    <location>
        <position position="188"/>
    </location>
    <ligand>
        <name>substrate</name>
    </ligand>
</feature>
<keyword evidence="3" id="KW-0816">Tricarboxylic acid cycle</keyword>
<dbReference type="HAMAP" id="MF_00743">
    <property type="entry name" value="FumaraseC"/>
    <property type="match status" value="1"/>
</dbReference>
<evidence type="ECO:0000259" key="5">
    <source>
        <dbReference type="Pfam" id="PF10415"/>
    </source>
</evidence>
<keyword evidence="2 3" id="KW-0456">Lyase</keyword>
<evidence type="ECO:0000256" key="3">
    <source>
        <dbReference type="HAMAP-Rule" id="MF_00743"/>
    </source>
</evidence>
<dbReference type="InterPro" id="IPR024083">
    <property type="entry name" value="Fumarase/histidase_N"/>
</dbReference>
<feature type="binding site" evidence="3">
    <location>
        <position position="320"/>
    </location>
    <ligand>
        <name>substrate</name>
    </ligand>
</feature>
<dbReference type="EC" id="4.2.1.2" evidence="3"/>
<dbReference type="InterPro" id="IPR000362">
    <property type="entry name" value="Fumarate_lyase_fam"/>
</dbReference>
<feature type="active site" description="Proton donor/acceptor" evidence="3">
    <location>
        <position position="189"/>
    </location>
</feature>
<dbReference type="OrthoDB" id="9802809at2"/>
<dbReference type="GO" id="GO:0005737">
    <property type="term" value="C:cytoplasm"/>
    <property type="evidence" value="ECO:0007669"/>
    <property type="project" value="UniProtKB-SubCell"/>
</dbReference>
<dbReference type="NCBIfam" id="TIGR00979">
    <property type="entry name" value="fumC_II"/>
    <property type="match status" value="1"/>
</dbReference>
<dbReference type="GO" id="GO:0006099">
    <property type="term" value="P:tricarboxylic acid cycle"/>
    <property type="evidence" value="ECO:0007669"/>
    <property type="project" value="UniProtKB-UniRule"/>
</dbReference>
<comment type="catalytic activity">
    <reaction evidence="3">
        <text>(S)-malate = fumarate + H2O</text>
        <dbReference type="Rhea" id="RHEA:12460"/>
        <dbReference type="ChEBI" id="CHEBI:15377"/>
        <dbReference type="ChEBI" id="CHEBI:15589"/>
        <dbReference type="ChEBI" id="CHEBI:29806"/>
        <dbReference type="EC" id="4.2.1.2"/>
    </reaction>
</comment>
<dbReference type="Gene3D" id="1.10.40.30">
    <property type="entry name" value="Fumarase/aspartase (C-terminal domain)"/>
    <property type="match status" value="1"/>
</dbReference>
<feature type="site" description="Important for catalytic activity" evidence="3">
    <location>
        <position position="332"/>
    </location>
</feature>
<evidence type="ECO:0000313" key="6">
    <source>
        <dbReference type="EMBL" id="TGV01575.1"/>
    </source>
</evidence>
<dbReference type="FunFam" id="1.20.200.10:FF:000001">
    <property type="entry name" value="Fumarate hydratase, mitochondrial"/>
    <property type="match status" value="1"/>
</dbReference>
<dbReference type="Pfam" id="PF10415">
    <property type="entry name" value="FumaraseC_C"/>
    <property type="match status" value="1"/>
</dbReference>
<organism evidence="6 7">
    <name type="scientific">Flavivirga rizhaonensis</name>
    <dbReference type="NCBI Taxonomy" id="2559571"/>
    <lineage>
        <taxon>Bacteria</taxon>
        <taxon>Pseudomonadati</taxon>
        <taxon>Bacteroidota</taxon>
        <taxon>Flavobacteriia</taxon>
        <taxon>Flavobacteriales</taxon>
        <taxon>Flavobacteriaceae</taxon>
        <taxon>Flavivirga</taxon>
    </lineage>
</organism>
<comment type="function">
    <text evidence="3">Involved in the TCA cycle. Catalyzes the stereospecific interconversion of fumarate to L-malate.</text>
</comment>
<dbReference type="PRINTS" id="PR00149">
    <property type="entry name" value="FUMRATELYASE"/>
</dbReference>
<keyword evidence="7" id="KW-1185">Reference proteome</keyword>
<dbReference type="EMBL" id="SRSO01000022">
    <property type="protein sequence ID" value="TGV01575.1"/>
    <property type="molecule type" value="Genomic_DNA"/>
</dbReference>
<dbReference type="Gene3D" id="1.10.275.10">
    <property type="entry name" value="Fumarase/aspartase (N-terminal domain)"/>
    <property type="match status" value="1"/>
</dbReference>
<feature type="binding site" evidence="3">
    <location>
        <begin position="140"/>
        <end position="142"/>
    </location>
    <ligand>
        <name>substrate</name>
    </ligand>
</feature>
<dbReference type="InterPro" id="IPR018951">
    <property type="entry name" value="Fumarase_C_C"/>
</dbReference>
<evidence type="ECO:0000313" key="7">
    <source>
        <dbReference type="Proteomes" id="UP000307602"/>
    </source>
</evidence>
<dbReference type="AlphaFoldDB" id="A0A4S1DUR6"/>
<dbReference type="InterPro" id="IPR008948">
    <property type="entry name" value="L-Aspartase-like"/>
</dbReference>
<comment type="similarity">
    <text evidence="1 3">Belongs to the class-II fumarase/aspartase family. Fumarase subfamily.</text>
</comment>
<keyword evidence="3" id="KW-0963">Cytoplasm</keyword>